<reference evidence="1 2" key="1">
    <citation type="submission" date="2023-12" db="EMBL/GenBank/DDBJ databases">
        <title>Genomic sequences of Capnocytophaga and Parvimonas strains.</title>
        <authorList>
            <person name="Watt R.M."/>
            <person name="Wang M."/>
            <person name="Yang T."/>
            <person name="Tong W.M."/>
        </authorList>
    </citation>
    <scope>NUCLEOTIDE SEQUENCE [LARGE SCALE GENOMIC DNA]</scope>
    <source>
        <strain evidence="1 2">CCUG 13156</strain>
    </source>
</reference>
<keyword evidence="2" id="KW-1185">Reference proteome</keyword>
<organism evidence="1 2">
    <name type="scientific">Capnocytophaga gingivalis</name>
    <dbReference type="NCBI Taxonomy" id="1017"/>
    <lineage>
        <taxon>Bacteria</taxon>
        <taxon>Pseudomonadati</taxon>
        <taxon>Bacteroidota</taxon>
        <taxon>Flavobacteriia</taxon>
        <taxon>Flavobacteriales</taxon>
        <taxon>Flavobacteriaceae</taxon>
        <taxon>Capnocytophaga</taxon>
    </lineage>
</organism>
<sequence length="101" mass="12103">MSEEEFQFLWQIQSSLSFHYKHAPTFVLCCEQLYLFTPFKIKNIDPKKVEKVRWHYARGGSFLVEIQSPETTKFEVYNSVYPYFASLIGWYNPNADIENYE</sequence>
<dbReference type="RefSeq" id="WP_323979251.1">
    <property type="nucleotide sequence ID" value="NZ_JAYKBV010000006.1"/>
</dbReference>
<gene>
    <name evidence="1" type="ORF">VJJ49_05700</name>
</gene>
<protein>
    <submittedName>
        <fullName evidence="1">Uncharacterized protein</fullName>
    </submittedName>
</protein>
<evidence type="ECO:0000313" key="2">
    <source>
        <dbReference type="Proteomes" id="UP001324270"/>
    </source>
</evidence>
<comment type="caution">
    <text evidence="1">The sequence shown here is derived from an EMBL/GenBank/DDBJ whole genome shotgun (WGS) entry which is preliminary data.</text>
</comment>
<dbReference type="Proteomes" id="UP001324270">
    <property type="component" value="Unassembled WGS sequence"/>
</dbReference>
<proteinExistence type="predicted"/>
<name>A0ABU5Y8E0_9FLAO</name>
<evidence type="ECO:0000313" key="1">
    <source>
        <dbReference type="EMBL" id="MEB3040187.1"/>
    </source>
</evidence>
<accession>A0ABU5Y8E0</accession>
<dbReference type="EMBL" id="JAYKBV010000006">
    <property type="protein sequence ID" value="MEB3040187.1"/>
    <property type="molecule type" value="Genomic_DNA"/>
</dbReference>